<dbReference type="InterPro" id="IPR025997">
    <property type="entry name" value="SBP_2_dom"/>
</dbReference>
<organism evidence="5 6">
    <name type="scientific">Paenibacillus hexagrammi</name>
    <dbReference type="NCBI Taxonomy" id="2908839"/>
    <lineage>
        <taxon>Bacteria</taxon>
        <taxon>Bacillati</taxon>
        <taxon>Bacillota</taxon>
        <taxon>Bacilli</taxon>
        <taxon>Bacillales</taxon>
        <taxon>Paenibacillaceae</taxon>
        <taxon>Paenibacillus</taxon>
    </lineage>
</organism>
<evidence type="ECO:0000313" key="6">
    <source>
        <dbReference type="Proteomes" id="UP001649230"/>
    </source>
</evidence>
<dbReference type="SUPFAM" id="SSF53822">
    <property type="entry name" value="Periplasmic binding protein-like I"/>
    <property type="match status" value="2"/>
</dbReference>
<feature type="domain" description="Periplasmic binding protein" evidence="4">
    <location>
        <begin position="345"/>
        <end position="609"/>
    </location>
</feature>
<dbReference type="Proteomes" id="UP001649230">
    <property type="component" value="Chromosome"/>
</dbReference>
<feature type="domain" description="Periplasmic binding protein" evidence="4">
    <location>
        <begin position="44"/>
        <end position="296"/>
    </location>
</feature>
<comment type="similarity">
    <text evidence="2">Belongs to the bacterial solute-binding protein 2 family.</text>
</comment>
<dbReference type="RefSeq" id="WP_235117675.1">
    <property type="nucleotide sequence ID" value="NZ_CP090978.1"/>
</dbReference>
<keyword evidence="6" id="KW-1185">Reference proteome</keyword>
<dbReference type="PANTHER" id="PTHR46847">
    <property type="entry name" value="D-ALLOSE-BINDING PERIPLASMIC PROTEIN-RELATED"/>
    <property type="match status" value="1"/>
</dbReference>
<sequence length="635" mass="69641">MKAASRMRVVFVVALISLLVLTMTTVGSYMLSTDSATDDQQFLIGISQPNLDEPRQLFMNNEIRKEAEKHSNVRLIFTDAAENSEKQIYDVEKLMQYGIDLLIISLNDSEQLTPIVTEAYKSIPVIVLGRGVTGYDYSLFIGPDNESIGRKSAQLASELLKGSGGDIIEIEGVANSTSVEETSRGFNDELERRMNKPIVKSVVGDWQRDKAEDEMLRILPDYPKVRLIFAHSDAMALGASRAIQKLGLQGIHVLGIDGLDTIDGGFELVKNGILSGSVTSPIGGKEAVQYALDILHHEKGLPKKIILRSHLITGELTSGELSPGVTEEPAKESEELTNAKKIVLGVAVVGNESSWRNVNTESIREAAEGEKDIELVMQNAQGSQEKQIQIIRNFIARKVDAIAFSPIVETGWDEVLKEAKDAGIPILLTDRKVKVEDDSLWTTFIGSDFIEEGRRAARWLVEREQSESSGGRQVNIVELQGTKGSAPAIERKKGFEEVLSENEAFHIVASEIGDFTLESGQQLMEKVLRSGIKPDVVFAHNDDMALGAIKALEQAGLKPGTDIQVLSVDATRVAFQAMIAQKLNMSVECNPLLGPQIMKAVKDLAAGKEIPLNIITAEGIFTQETAKREFSIRKY</sequence>
<comment type="subcellular location">
    <subcellularLocation>
        <location evidence="1">Cell envelope</location>
    </subcellularLocation>
</comment>
<dbReference type="InterPro" id="IPR028082">
    <property type="entry name" value="Peripla_BP_I"/>
</dbReference>
<evidence type="ECO:0000256" key="1">
    <source>
        <dbReference type="ARBA" id="ARBA00004196"/>
    </source>
</evidence>
<keyword evidence="3" id="KW-0732">Signal</keyword>
<dbReference type="EMBL" id="CP090978">
    <property type="protein sequence ID" value="UJF31328.1"/>
    <property type="molecule type" value="Genomic_DNA"/>
</dbReference>
<dbReference type="PANTHER" id="PTHR46847:SF3">
    <property type="entry name" value="GALACTOFURANOSE-BINDING PROTEIN YTFQ"/>
    <property type="match status" value="1"/>
</dbReference>
<evidence type="ECO:0000259" key="4">
    <source>
        <dbReference type="Pfam" id="PF13407"/>
    </source>
</evidence>
<name>A0ABY3SBN1_9BACL</name>
<dbReference type="CDD" id="cd06309">
    <property type="entry name" value="PBP1_galactofuranose_YtfQ-like"/>
    <property type="match status" value="1"/>
</dbReference>
<protein>
    <submittedName>
        <fullName evidence="5">Substrate-binding domain-containing protein</fullName>
    </submittedName>
</protein>
<evidence type="ECO:0000256" key="3">
    <source>
        <dbReference type="ARBA" id="ARBA00022729"/>
    </source>
</evidence>
<reference evidence="5 6" key="1">
    <citation type="journal article" date="2024" name="Int. J. Syst. Evol. Microbiol.">
        <title>Paenibacillus hexagrammi sp. nov., a novel bacterium isolated from the gut content of Hexagrammos agrammus.</title>
        <authorList>
            <person name="Jung H.K."/>
            <person name="Kim D.G."/>
            <person name="Zin H."/>
            <person name="Park J."/>
            <person name="Jung H."/>
            <person name="Kim Y.O."/>
            <person name="Kong H.J."/>
            <person name="Kim J.W."/>
            <person name="Kim Y.S."/>
        </authorList>
    </citation>
    <scope>NUCLEOTIDE SEQUENCE [LARGE SCALE GENOMIC DNA]</scope>
    <source>
        <strain evidence="5 6">YPD9-1</strain>
    </source>
</reference>
<dbReference type="CDD" id="cd06308">
    <property type="entry name" value="PBP1_sensor_kinase-like"/>
    <property type="match status" value="1"/>
</dbReference>
<evidence type="ECO:0000256" key="2">
    <source>
        <dbReference type="ARBA" id="ARBA00007639"/>
    </source>
</evidence>
<dbReference type="Gene3D" id="3.40.50.2300">
    <property type="match status" value="4"/>
</dbReference>
<accession>A0ABY3SBN1</accession>
<gene>
    <name evidence="5" type="ORF">L0M14_15835</name>
</gene>
<dbReference type="Pfam" id="PF13407">
    <property type="entry name" value="Peripla_BP_4"/>
    <property type="match status" value="2"/>
</dbReference>
<proteinExistence type="inferred from homology"/>
<evidence type="ECO:0000313" key="5">
    <source>
        <dbReference type="EMBL" id="UJF31328.1"/>
    </source>
</evidence>